<name>D0LA66_GORB4</name>
<dbReference type="Proteomes" id="UP000001219">
    <property type="component" value="Chromosome"/>
</dbReference>
<gene>
    <name evidence="1" type="ordered locus">Gbro_0037</name>
</gene>
<evidence type="ECO:0000313" key="1">
    <source>
        <dbReference type="EMBL" id="ACY19395.1"/>
    </source>
</evidence>
<reference evidence="2" key="1">
    <citation type="submission" date="2009-10" db="EMBL/GenBank/DDBJ databases">
        <title>The complete chromosome of Gordonia bronchialis DSM 43247.</title>
        <authorList>
            <consortium name="US DOE Joint Genome Institute (JGI-PGF)"/>
            <person name="Lucas S."/>
            <person name="Copeland A."/>
            <person name="Lapidus A."/>
            <person name="Glavina del Rio T."/>
            <person name="Dalin E."/>
            <person name="Tice H."/>
            <person name="Bruce D."/>
            <person name="Goodwin L."/>
            <person name="Pitluck S."/>
            <person name="Kyrpides N."/>
            <person name="Mavromatis K."/>
            <person name="Ivanova N."/>
            <person name="Ovchinnikova G."/>
            <person name="Saunders E."/>
            <person name="Brettin T."/>
            <person name="Detter J.C."/>
            <person name="Han C."/>
            <person name="Larimer F."/>
            <person name="Land M."/>
            <person name="Hauser L."/>
            <person name="Markowitz V."/>
            <person name="Cheng J.-F."/>
            <person name="Hugenholtz P."/>
            <person name="Woyke T."/>
            <person name="Wu D."/>
            <person name="Jando M."/>
            <person name="Schneider S."/>
            <person name="Goeker M."/>
            <person name="Klenk H.-P."/>
            <person name="Eisen J.A."/>
        </authorList>
    </citation>
    <scope>NUCLEOTIDE SEQUENCE [LARGE SCALE GENOMIC DNA]</scope>
    <source>
        <strain evidence="2">ATCC 25592 / DSM 43247 / BCRC 13721 / JCM 3198 / KCTC 3076 / NBRC 16047 / NCTC 10667</strain>
    </source>
</reference>
<dbReference type="KEGG" id="gbr:Gbro_0037"/>
<proteinExistence type="predicted"/>
<sequence length="31" mass="3283">MSDRWADMPIFFAAAVGISNANGGVTQGRKN</sequence>
<protein>
    <submittedName>
        <fullName evidence="1">Uncharacterized protein</fullName>
    </submittedName>
</protein>
<organism evidence="1 2">
    <name type="scientific">Gordonia bronchialis (strain ATCC 25592 / DSM 43247 / BCRC 13721 / JCM 3198 / KCTC 3076 / NBRC 16047 / NCTC 10667)</name>
    <name type="common">Rhodococcus bronchialis</name>
    <dbReference type="NCBI Taxonomy" id="526226"/>
    <lineage>
        <taxon>Bacteria</taxon>
        <taxon>Bacillati</taxon>
        <taxon>Actinomycetota</taxon>
        <taxon>Actinomycetes</taxon>
        <taxon>Mycobacteriales</taxon>
        <taxon>Gordoniaceae</taxon>
        <taxon>Gordonia</taxon>
    </lineage>
</organism>
<reference evidence="1 2" key="2">
    <citation type="journal article" date="2010" name="Stand. Genomic Sci.">
        <title>Complete genome sequence of Gordonia bronchialis type strain (3410).</title>
        <authorList>
            <person name="Ivanova N."/>
            <person name="Sikorski J."/>
            <person name="Jando M."/>
            <person name="Lapidus A."/>
            <person name="Nolan M."/>
            <person name="Lucas S."/>
            <person name="Del Rio T.G."/>
            <person name="Tice H."/>
            <person name="Copeland A."/>
            <person name="Cheng J.F."/>
            <person name="Chen F."/>
            <person name="Bruce D."/>
            <person name="Goodwin L."/>
            <person name="Pitluck S."/>
            <person name="Mavromatis K."/>
            <person name="Ovchinnikova G."/>
            <person name="Pati A."/>
            <person name="Chen A."/>
            <person name="Palaniappan K."/>
            <person name="Land M."/>
            <person name="Hauser L."/>
            <person name="Chang Y.J."/>
            <person name="Jeffries C.D."/>
            <person name="Chain P."/>
            <person name="Saunders E."/>
            <person name="Han C."/>
            <person name="Detter J.C."/>
            <person name="Brettin T."/>
            <person name="Rohde M."/>
            <person name="Goker M."/>
            <person name="Bristow J."/>
            <person name="Eisen J.A."/>
            <person name="Markowitz V."/>
            <person name="Hugenholtz P."/>
            <person name="Klenk H.P."/>
            <person name="Kyrpides N.C."/>
        </authorList>
    </citation>
    <scope>NUCLEOTIDE SEQUENCE [LARGE SCALE GENOMIC DNA]</scope>
    <source>
        <strain evidence="2">ATCC 25592 / DSM 43247 / BCRC 13721 / JCM 3198 / KCTC 3076 / NBRC 16047 / NCTC 10667</strain>
    </source>
</reference>
<dbReference type="AlphaFoldDB" id="D0LA66"/>
<dbReference type="HOGENOM" id="CLU_3396728_0_0_11"/>
<keyword evidence="2" id="KW-1185">Reference proteome</keyword>
<accession>D0LA66</accession>
<dbReference type="EMBL" id="CP001802">
    <property type="protein sequence ID" value="ACY19395.1"/>
    <property type="molecule type" value="Genomic_DNA"/>
</dbReference>
<evidence type="ECO:0000313" key="2">
    <source>
        <dbReference type="Proteomes" id="UP000001219"/>
    </source>
</evidence>